<evidence type="ECO:0000313" key="3">
    <source>
        <dbReference type="Proteomes" id="UP000053029"/>
    </source>
</evidence>
<keyword evidence="1" id="KW-0732">Signal</keyword>
<dbReference type="OrthoDB" id="3928002at2759"/>
<dbReference type="Proteomes" id="UP000053029">
    <property type="component" value="Unassembled WGS sequence"/>
</dbReference>
<dbReference type="VEuPathDB" id="FungiDB:Z517_04676"/>
<dbReference type="EMBL" id="KN846971">
    <property type="protein sequence ID" value="KIW81650.1"/>
    <property type="molecule type" value="Genomic_DNA"/>
</dbReference>
<evidence type="ECO:0000313" key="2">
    <source>
        <dbReference type="EMBL" id="KIW81650.1"/>
    </source>
</evidence>
<dbReference type="RefSeq" id="XP_013285458.1">
    <property type="nucleotide sequence ID" value="XM_013430004.1"/>
</dbReference>
<name>A0A0D2GSV5_9EURO</name>
<dbReference type="PANTHER" id="PTHR38049">
    <property type="entry name" value="RICIN B LECTIN DOMAIN-CONTAINING PROTEIN"/>
    <property type="match status" value="1"/>
</dbReference>
<accession>A0A0D2GSV5</accession>
<gene>
    <name evidence="2" type="ORF">Z517_04676</name>
</gene>
<dbReference type="HOGENOM" id="CLU_061230_2_1_1"/>
<organism evidence="2 3">
    <name type="scientific">Fonsecaea pedrosoi CBS 271.37</name>
    <dbReference type="NCBI Taxonomy" id="1442368"/>
    <lineage>
        <taxon>Eukaryota</taxon>
        <taxon>Fungi</taxon>
        <taxon>Dikarya</taxon>
        <taxon>Ascomycota</taxon>
        <taxon>Pezizomycotina</taxon>
        <taxon>Eurotiomycetes</taxon>
        <taxon>Chaetothyriomycetidae</taxon>
        <taxon>Chaetothyriales</taxon>
        <taxon>Herpotrichiellaceae</taxon>
        <taxon>Fonsecaea</taxon>
    </lineage>
</organism>
<dbReference type="AlphaFoldDB" id="A0A0D2GSV5"/>
<protein>
    <submittedName>
        <fullName evidence="2">Uncharacterized protein</fullName>
    </submittedName>
</protein>
<feature type="signal peptide" evidence="1">
    <location>
        <begin position="1"/>
        <end position="17"/>
    </location>
</feature>
<sequence length="210" mass="24041">MVLSLVTLAATVPLIATSTIQLQEQSQRKQEESELELKREKCHLNGRATKRMSAKRREQFQDMRVVLDDGSLFLEPKAVSQKHSFTGYFLPYPDRSYDGIVTTINAENMLNWIFINKDTYRLQYGIRAEAQPQWTGPMTLVPGQALEEWRIAFNGWEGFVAVQEGDERWAIYFDKNDNGLAGKVEGNAVVEIELVRAPLEQETRSDEEPD</sequence>
<reference evidence="2 3" key="1">
    <citation type="submission" date="2015-01" db="EMBL/GenBank/DDBJ databases">
        <title>The Genome Sequence of Fonsecaea pedrosoi CBS 271.37.</title>
        <authorList>
            <consortium name="The Broad Institute Genomics Platform"/>
            <person name="Cuomo C."/>
            <person name="de Hoog S."/>
            <person name="Gorbushina A."/>
            <person name="Stielow B."/>
            <person name="Teixiera M."/>
            <person name="Abouelleil A."/>
            <person name="Chapman S.B."/>
            <person name="Priest M."/>
            <person name="Young S.K."/>
            <person name="Wortman J."/>
            <person name="Nusbaum C."/>
            <person name="Birren B."/>
        </authorList>
    </citation>
    <scope>NUCLEOTIDE SEQUENCE [LARGE SCALE GENOMIC DNA]</scope>
    <source>
        <strain evidence="2 3">CBS 271.37</strain>
    </source>
</reference>
<keyword evidence="3" id="KW-1185">Reference proteome</keyword>
<feature type="chain" id="PRO_5002242819" evidence="1">
    <location>
        <begin position="18"/>
        <end position="210"/>
    </location>
</feature>
<evidence type="ECO:0000256" key="1">
    <source>
        <dbReference type="SAM" id="SignalP"/>
    </source>
</evidence>
<dbReference type="PANTHER" id="PTHR38049:SF2">
    <property type="entry name" value="RICIN B LECTIN DOMAIN-CONTAINING PROTEIN"/>
    <property type="match status" value="1"/>
</dbReference>
<dbReference type="GeneID" id="25304166"/>
<proteinExistence type="predicted"/>